<dbReference type="PANTHER" id="PTHR30151:SF7">
    <property type="entry name" value="NITRATE IMPORT PERMEASE PROTEIN NRTB"/>
    <property type="match status" value="1"/>
</dbReference>
<dbReference type="PANTHER" id="PTHR30151">
    <property type="entry name" value="ALKANE SULFONATE ABC TRANSPORTER-RELATED, MEMBRANE SUBUNIT"/>
    <property type="match status" value="1"/>
</dbReference>
<feature type="transmembrane region" description="Helical" evidence="7">
    <location>
        <begin position="154"/>
        <end position="180"/>
    </location>
</feature>
<keyword evidence="4 7" id="KW-0812">Transmembrane</keyword>
<keyword evidence="3" id="KW-1003">Cell membrane</keyword>
<evidence type="ECO:0000256" key="2">
    <source>
        <dbReference type="ARBA" id="ARBA00022448"/>
    </source>
</evidence>
<dbReference type="Proteomes" id="UP000062645">
    <property type="component" value="Chromosome"/>
</dbReference>
<organism evidence="8 9">
    <name type="scientific">Nostoc piscinale CENA21</name>
    <dbReference type="NCBI Taxonomy" id="224013"/>
    <lineage>
        <taxon>Bacteria</taxon>
        <taxon>Bacillati</taxon>
        <taxon>Cyanobacteriota</taxon>
        <taxon>Cyanophyceae</taxon>
        <taxon>Nostocales</taxon>
        <taxon>Nostocaceae</taxon>
        <taxon>Nostoc</taxon>
    </lineage>
</organism>
<dbReference type="OrthoDB" id="512829at2"/>
<evidence type="ECO:0000256" key="5">
    <source>
        <dbReference type="ARBA" id="ARBA00022989"/>
    </source>
</evidence>
<dbReference type="STRING" id="224013.ACX27_11060"/>
<protein>
    <submittedName>
        <fullName evidence="8">Nitrate transporter</fullName>
    </submittedName>
</protein>
<keyword evidence="6 7" id="KW-0472">Membrane</keyword>
<dbReference type="PATRIC" id="fig|224013.5.peg.2674"/>
<keyword evidence="2" id="KW-0813">Transport</keyword>
<reference evidence="8 9" key="2">
    <citation type="journal article" date="2016" name="Genome Announc.">
        <title>Draft Genome Sequence of the N2-Fixing Cyanobacterium Nostoc piscinale CENA21, Isolated from the Brazilian Amazon Floodplain.</title>
        <authorList>
            <person name="Leao T."/>
            <person name="Guimaraes P.I."/>
            <person name="de Melo A.G."/>
            <person name="Ramos R.T."/>
            <person name="Leao P.N."/>
            <person name="Silva A."/>
            <person name="Fiore M.F."/>
            <person name="Schneider M.P."/>
        </authorList>
    </citation>
    <scope>NUCLEOTIDE SEQUENCE [LARGE SCALE GENOMIC DNA]</scope>
    <source>
        <strain evidence="8 9">CENA21</strain>
    </source>
</reference>
<dbReference type="EMBL" id="CP012036">
    <property type="protein sequence ID" value="ALF53257.1"/>
    <property type="molecule type" value="Genomic_DNA"/>
</dbReference>
<dbReference type="GO" id="GO:0005886">
    <property type="term" value="C:plasma membrane"/>
    <property type="evidence" value="ECO:0007669"/>
    <property type="project" value="UniProtKB-SubCell"/>
</dbReference>
<keyword evidence="9" id="KW-1185">Reference proteome</keyword>
<feature type="transmembrane region" description="Helical" evidence="7">
    <location>
        <begin position="47"/>
        <end position="67"/>
    </location>
</feature>
<dbReference type="RefSeq" id="WP_062292074.1">
    <property type="nucleotide sequence ID" value="NZ_CP012036.1"/>
</dbReference>
<feature type="transmembrane region" description="Helical" evidence="7">
    <location>
        <begin position="20"/>
        <end position="40"/>
    </location>
</feature>
<evidence type="ECO:0000256" key="7">
    <source>
        <dbReference type="SAM" id="Phobius"/>
    </source>
</evidence>
<gene>
    <name evidence="8" type="ORF">ACX27_11060</name>
</gene>
<proteinExistence type="predicted"/>
<dbReference type="SUPFAM" id="SSF161098">
    <property type="entry name" value="MetI-like"/>
    <property type="match status" value="1"/>
</dbReference>
<dbReference type="InterPro" id="IPR035906">
    <property type="entry name" value="MetI-like_sf"/>
</dbReference>
<evidence type="ECO:0000256" key="6">
    <source>
        <dbReference type="ARBA" id="ARBA00023136"/>
    </source>
</evidence>
<keyword evidence="5 7" id="KW-1133">Transmembrane helix</keyword>
<evidence type="ECO:0000313" key="8">
    <source>
        <dbReference type="EMBL" id="ALF53257.1"/>
    </source>
</evidence>
<evidence type="ECO:0000256" key="3">
    <source>
        <dbReference type="ARBA" id="ARBA00022475"/>
    </source>
</evidence>
<name>A0A0M3V588_9NOSO</name>
<evidence type="ECO:0000313" key="9">
    <source>
        <dbReference type="Proteomes" id="UP000062645"/>
    </source>
</evidence>
<comment type="subcellular location">
    <subcellularLocation>
        <location evidence="1">Cell membrane</location>
        <topology evidence="1">Multi-pass membrane protein</topology>
    </subcellularLocation>
</comment>
<evidence type="ECO:0000256" key="4">
    <source>
        <dbReference type="ARBA" id="ARBA00022692"/>
    </source>
</evidence>
<feature type="transmembrane region" description="Helical" evidence="7">
    <location>
        <begin position="73"/>
        <end position="94"/>
    </location>
</feature>
<reference evidence="9" key="1">
    <citation type="submission" date="2015-07" db="EMBL/GenBank/DDBJ databases">
        <title>Genome Of Nitrogen-Fixing Cyanobacterium Nostoc piscinale CENA21 From Solimoes/Amazon River Floodplain Sediments And Comparative Genomics To Uncover Biosynthetic Natural Products Potential.</title>
        <authorList>
            <person name="Leao T.F."/>
            <person name="Leao P.N."/>
            <person name="Guimaraes P.I."/>
            <person name="de Melo A.G.C."/>
            <person name="Ramos R.T.J."/>
            <person name="Silva A."/>
            <person name="Fiore M.F."/>
            <person name="Schneider M.P.C."/>
        </authorList>
    </citation>
    <scope>NUCLEOTIDE SEQUENCE [LARGE SCALE GENOMIC DNA]</scope>
    <source>
        <strain evidence="9">CENA21</strain>
    </source>
</reference>
<dbReference type="AlphaFoldDB" id="A0A0M3V588"/>
<evidence type="ECO:0000256" key="1">
    <source>
        <dbReference type="ARBA" id="ARBA00004651"/>
    </source>
</evidence>
<dbReference type="KEGG" id="npz:ACX27_11060"/>
<sequence length="190" mass="21405">MEQTLFLDFLASLQKLFVGYIPAAVFGSFIGYFIGINVTVYQIFRRIFQIPHSIPPLAVLPIALILFQDSEPASVMVIFLATFWAIIINVAIGLQHFRRQNNNFRAAIFHVFHSLKVGIWVAWFTVIAIEMLIGPRGLGFLLWEAYKAGNTNSMIQVLLYIGIIGTLLDQFLDFMGSLLAQMISESKKSS</sequence>
<feature type="transmembrane region" description="Helical" evidence="7">
    <location>
        <begin position="115"/>
        <end position="134"/>
    </location>
</feature>
<accession>A0A0M3V588</accession>